<comment type="subcellular location">
    <subcellularLocation>
        <location evidence="5">Cell membrane</location>
        <topology evidence="5">Multi-pass membrane protein</topology>
    </subcellularLocation>
    <subcellularLocation>
        <location evidence="1">Membrane</location>
        <topology evidence="1">Multi-pass membrane protein</topology>
    </subcellularLocation>
</comment>
<evidence type="ECO:0000256" key="4">
    <source>
        <dbReference type="ARBA" id="ARBA00023136"/>
    </source>
</evidence>
<dbReference type="PANTHER" id="PTHR43701:SF2">
    <property type="entry name" value="MEMBRANE TRANSPORTER PROTEIN YJNA-RELATED"/>
    <property type="match status" value="1"/>
</dbReference>
<keyword evidence="4 5" id="KW-0472">Membrane</keyword>
<dbReference type="GO" id="GO:0005886">
    <property type="term" value="C:plasma membrane"/>
    <property type="evidence" value="ECO:0007669"/>
    <property type="project" value="UniProtKB-SubCell"/>
</dbReference>
<reference evidence="6 7" key="1">
    <citation type="submission" date="2016-05" db="EMBL/GenBank/DDBJ databases">
        <title>Diversity and Homogeneity among Thermoacidophilic Verrucomicrobia Methanotrophs Linked with Geographical Origin.</title>
        <authorList>
            <person name="Erikstad H.-A."/>
            <person name="Smestad N.B."/>
            <person name="Ceballos R.M."/>
            <person name="Birkeland N.-K."/>
        </authorList>
    </citation>
    <scope>NUCLEOTIDE SEQUENCE [LARGE SCALE GENOMIC DNA]</scope>
    <source>
        <strain evidence="6 7">Phi</strain>
    </source>
</reference>
<comment type="caution">
    <text evidence="6">The sequence shown here is derived from an EMBL/GenBank/DDBJ whole genome shotgun (WGS) entry which is preliminary data.</text>
</comment>
<feature type="transmembrane region" description="Helical" evidence="5">
    <location>
        <begin position="70"/>
        <end position="92"/>
    </location>
</feature>
<keyword evidence="2 5" id="KW-0812">Transmembrane</keyword>
<dbReference type="InterPro" id="IPR051598">
    <property type="entry name" value="TSUP/Inactive_protease-like"/>
</dbReference>
<proteinExistence type="inferred from homology"/>
<evidence type="ECO:0000313" key="7">
    <source>
        <dbReference type="Proteomes" id="UP000297713"/>
    </source>
</evidence>
<dbReference type="Proteomes" id="UP000297713">
    <property type="component" value="Unassembled WGS sequence"/>
</dbReference>
<dbReference type="EMBL" id="LXQC01000113">
    <property type="protein sequence ID" value="TFE70557.1"/>
    <property type="molecule type" value="Genomic_DNA"/>
</dbReference>
<evidence type="ECO:0000256" key="2">
    <source>
        <dbReference type="ARBA" id="ARBA00022692"/>
    </source>
</evidence>
<dbReference type="PANTHER" id="PTHR43701">
    <property type="entry name" value="MEMBRANE TRANSPORTER PROTEIN MJ0441-RELATED"/>
    <property type="match status" value="1"/>
</dbReference>
<gene>
    <name evidence="6" type="ORF">A7Q10_05590</name>
</gene>
<protein>
    <recommendedName>
        <fullName evidence="5">Probable membrane transporter protein</fullName>
    </recommendedName>
</protein>
<sequence>MNMAGLILLGLVSGFASGCFGIGGGAVIVPALILFFGVPYHIAVGTSLALIIPIALAGSTLNGLLQKIDWTIFGTILIFGVIGAIIGVIFIQKIPATLAKKLLSIFLFYAAYRLWFGTAGKI</sequence>
<feature type="transmembrane region" description="Helical" evidence="5">
    <location>
        <begin position="31"/>
        <end position="58"/>
    </location>
</feature>
<dbReference type="RefSeq" id="WP_134439507.1">
    <property type="nucleotide sequence ID" value="NZ_CP065957.1"/>
</dbReference>
<keyword evidence="7" id="KW-1185">Reference proteome</keyword>
<accession>A0A4Y8PFD6</accession>
<organism evidence="6 7">
    <name type="scientific">Methylacidiphilum caldifontis</name>
    <dbReference type="NCBI Taxonomy" id="2795386"/>
    <lineage>
        <taxon>Bacteria</taxon>
        <taxon>Pseudomonadati</taxon>
        <taxon>Verrucomicrobiota</taxon>
        <taxon>Methylacidiphilae</taxon>
        <taxon>Methylacidiphilales</taxon>
        <taxon>Methylacidiphilaceae</taxon>
        <taxon>Methylacidiphilum (ex Ratnadevi et al. 2023)</taxon>
    </lineage>
</organism>
<name>A0A4Y8PFD6_9BACT</name>
<dbReference type="AlphaFoldDB" id="A0A4Y8PFD6"/>
<evidence type="ECO:0000256" key="5">
    <source>
        <dbReference type="RuleBase" id="RU363041"/>
    </source>
</evidence>
<keyword evidence="5" id="KW-1003">Cell membrane</keyword>
<evidence type="ECO:0000313" key="6">
    <source>
        <dbReference type="EMBL" id="TFE70557.1"/>
    </source>
</evidence>
<evidence type="ECO:0000256" key="3">
    <source>
        <dbReference type="ARBA" id="ARBA00022989"/>
    </source>
</evidence>
<dbReference type="OrthoDB" id="9791444at2"/>
<dbReference type="Pfam" id="PF01925">
    <property type="entry name" value="TauE"/>
    <property type="match status" value="1"/>
</dbReference>
<comment type="similarity">
    <text evidence="5">Belongs to the 4-toluene sulfonate uptake permease (TSUP) (TC 2.A.102) family.</text>
</comment>
<keyword evidence="3 5" id="KW-1133">Transmembrane helix</keyword>
<dbReference type="InterPro" id="IPR002781">
    <property type="entry name" value="TM_pro_TauE-like"/>
</dbReference>
<feature type="transmembrane region" description="Helical" evidence="5">
    <location>
        <begin position="98"/>
        <end position="116"/>
    </location>
</feature>
<evidence type="ECO:0000256" key="1">
    <source>
        <dbReference type="ARBA" id="ARBA00004141"/>
    </source>
</evidence>